<keyword evidence="2" id="KW-1133">Transmembrane helix</keyword>
<keyword evidence="2" id="KW-0812">Transmembrane</keyword>
<dbReference type="SUPFAM" id="SSF103473">
    <property type="entry name" value="MFS general substrate transporter"/>
    <property type="match status" value="1"/>
</dbReference>
<dbReference type="KEGG" id="bfo:118410463"/>
<dbReference type="PANTHER" id="PTHR11328:SF24">
    <property type="entry name" value="MAJOR FACILITATOR SUPERFAMILY (MFS) PROFILE DOMAIN-CONTAINING PROTEIN"/>
    <property type="match status" value="1"/>
</dbReference>
<organism evidence="3 4">
    <name type="scientific">Branchiostoma floridae</name>
    <name type="common">Florida lancelet</name>
    <name type="synonym">Amphioxus</name>
    <dbReference type="NCBI Taxonomy" id="7739"/>
    <lineage>
        <taxon>Eukaryota</taxon>
        <taxon>Metazoa</taxon>
        <taxon>Chordata</taxon>
        <taxon>Cephalochordata</taxon>
        <taxon>Leptocardii</taxon>
        <taxon>Amphioxiformes</taxon>
        <taxon>Branchiostomatidae</taxon>
        <taxon>Branchiostoma</taxon>
    </lineage>
</organism>
<feature type="transmembrane region" description="Helical" evidence="2">
    <location>
        <begin position="403"/>
        <end position="422"/>
    </location>
</feature>
<comment type="similarity">
    <text evidence="1">Belongs to the major facilitator superfamily.</text>
</comment>
<dbReference type="Pfam" id="PF13347">
    <property type="entry name" value="MFS_2"/>
    <property type="match status" value="1"/>
</dbReference>
<dbReference type="GO" id="GO:0008643">
    <property type="term" value="P:carbohydrate transport"/>
    <property type="evidence" value="ECO:0007669"/>
    <property type="project" value="InterPro"/>
</dbReference>
<dbReference type="InterPro" id="IPR036259">
    <property type="entry name" value="MFS_trans_sf"/>
</dbReference>
<dbReference type="Gene3D" id="1.20.1250.20">
    <property type="entry name" value="MFS general substrate transporter like domains"/>
    <property type="match status" value="1"/>
</dbReference>
<dbReference type="GO" id="GO:0006869">
    <property type="term" value="P:lipid transport"/>
    <property type="evidence" value="ECO:0000318"/>
    <property type="project" value="GO_Central"/>
</dbReference>
<dbReference type="OrthoDB" id="197206at2759"/>
<evidence type="ECO:0000313" key="4">
    <source>
        <dbReference type="RefSeq" id="XP_035668087.1"/>
    </source>
</evidence>
<feature type="transmembrane region" description="Helical" evidence="2">
    <location>
        <begin position="443"/>
        <end position="467"/>
    </location>
</feature>
<name>A0A9J7MHY1_BRAFL</name>
<keyword evidence="3" id="KW-1185">Reference proteome</keyword>
<feature type="transmembrane region" description="Helical" evidence="2">
    <location>
        <begin position="255"/>
        <end position="280"/>
    </location>
</feature>
<reference evidence="4" key="2">
    <citation type="submission" date="2025-08" db="UniProtKB">
        <authorList>
            <consortium name="RefSeq"/>
        </authorList>
    </citation>
    <scope>IDENTIFICATION</scope>
    <source>
        <strain evidence="4">S238N-H82</strain>
        <tissue evidence="4">Testes</tissue>
    </source>
</reference>
<dbReference type="InterPro" id="IPR039672">
    <property type="entry name" value="MFS_2"/>
</dbReference>
<proteinExistence type="inferred from homology"/>
<dbReference type="GO" id="GO:0015293">
    <property type="term" value="F:symporter activity"/>
    <property type="evidence" value="ECO:0007669"/>
    <property type="project" value="InterPro"/>
</dbReference>
<feature type="transmembrane region" description="Helical" evidence="2">
    <location>
        <begin position="372"/>
        <end position="391"/>
    </location>
</feature>
<keyword evidence="2" id="KW-0472">Membrane</keyword>
<dbReference type="AlphaFoldDB" id="A0A9J7MHY1"/>
<feature type="transmembrane region" description="Helical" evidence="2">
    <location>
        <begin position="198"/>
        <end position="216"/>
    </location>
</feature>
<dbReference type="Proteomes" id="UP000001554">
    <property type="component" value="Chromosome 2"/>
</dbReference>
<gene>
    <name evidence="4" type="primary">LOC118410463</name>
</gene>
<reference evidence="3" key="1">
    <citation type="journal article" date="2020" name="Nat. Ecol. Evol.">
        <title>Deeply conserved synteny resolves early events in vertebrate evolution.</title>
        <authorList>
            <person name="Simakov O."/>
            <person name="Marletaz F."/>
            <person name="Yue J.X."/>
            <person name="O'Connell B."/>
            <person name="Jenkins J."/>
            <person name="Brandt A."/>
            <person name="Calef R."/>
            <person name="Tung C.H."/>
            <person name="Huang T.K."/>
            <person name="Schmutz J."/>
            <person name="Satoh N."/>
            <person name="Yu J.K."/>
            <person name="Putnam N.H."/>
            <person name="Green R.E."/>
            <person name="Rokhsar D.S."/>
        </authorList>
    </citation>
    <scope>NUCLEOTIDE SEQUENCE [LARGE SCALE GENOMIC DNA]</scope>
    <source>
        <strain evidence="3">S238N-H82</strain>
    </source>
</reference>
<dbReference type="GeneID" id="118410463"/>
<evidence type="ECO:0000256" key="1">
    <source>
        <dbReference type="ARBA" id="ARBA00008335"/>
    </source>
</evidence>
<dbReference type="GO" id="GO:0005886">
    <property type="term" value="C:plasma membrane"/>
    <property type="evidence" value="ECO:0000318"/>
    <property type="project" value="GO_Central"/>
</dbReference>
<feature type="transmembrane region" description="Helical" evidence="2">
    <location>
        <begin position="487"/>
        <end position="512"/>
    </location>
</feature>
<dbReference type="PANTHER" id="PTHR11328">
    <property type="entry name" value="MAJOR FACILITATOR SUPERFAMILY DOMAIN-CONTAINING PROTEIN"/>
    <property type="match status" value="1"/>
</dbReference>
<dbReference type="GO" id="GO:0055085">
    <property type="term" value="P:transmembrane transport"/>
    <property type="evidence" value="ECO:0000318"/>
    <property type="project" value="GO_Central"/>
</dbReference>
<evidence type="ECO:0000313" key="3">
    <source>
        <dbReference type="Proteomes" id="UP000001554"/>
    </source>
</evidence>
<feature type="transmembrane region" description="Helical" evidence="2">
    <location>
        <begin position="131"/>
        <end position="148"/>
    </location>
</feature>
<feature type="transmembrane region" description="Helical" evidence="2">
    <location>
        <begin position="99"/>
        <end position="119"/>
    </location>
</feature>
<accession>A0A9J7MHY1</accession>
<feature type="transmembrane region" description="Helical" evidence="2">
    <location>
        <begin position="160"/>
        <end position="177"/>
    </location>
</feature>
<sequence>MLCNVSLTEVLASGLEWLLATGESQTLTRRSNHSSATSRHPVDKITTMTKENPKPLHFWNNVCYGLSAVALSITGNAIGLFFPVFILEVAQITPAQNSILTITAKVVSSVSGFFVGFLVEATNTRWGKLKPWLFLTTFPAAACYFFLWFSPDIVSPTGKLIWYLVFYGGFKLLMRGFGNARSSLVMFATQEPRERDTLNTYSSAFDTAAILLSTLIQQGTFALFHANIGYDPCGNATLNGTHAHHGPSLDTEKTAYMTAGAVGTGIFVVCGLAAVLGVPERKDISRVQRSSCFPAGDIKELVLHPPFLAMAVINLLLMLGLNTKQNYRALLLQYTFNLSDQVFYIIIVYTVASIVATFVWSVVMRRIGRKETVCLGILVFLLPNNAALLIATEELLGSALLPFMYAVTVWGGIGDGSFKLILSVMKTDVIDNFKLKTDKKMASILYSLWGSSSIVMNGISTAVFNWILQSANYNADDCVQPNRVKQALRYITAGTPPAAYVIALLFVWLYPITEESRMKTKMALDARRTAADEERRTLLNNADNISVQERL</sequence>
<feature type="transmembrane region" description="Helical" evidence="2">
    <location>
        <begin position="341"/>
        <end position="360"/>
    </location>
</feature>
<evidence type="ECO:0000256" key="2">
    <source>
        <dbReference type="SAM" id="Phobius"/>
    </source>
</evidence>
<dbReference type="RefSeq" id="XP_035668087.1">
    <property type="nucleotide sequence ID" value="XM_035812194.1"/>
</dbReference>
<feature type="transmembrane region" description="Helical" evidence="2">
    <location>
        <begin position="62"/>
        <end position="87"/>
    </location>
</feature>
<feature type="transmembrane region" description="Helical" evidence="2">
    <location>
        <begin position="301"/>
        <end position="321"/>
    </location>
</feature>
<protein>
    <submittedName>
        <fullName evidence="4">Sodium-dependent lysophosphatidylcholine symporter 1-A-like isoform X1</fullName>
    </submittedName>
</protein>